<dbReference type="RefSeq" id="WP_156990682.1">
    <property type="nucleotide sequence ID" value="NZ_VWXL01000058.1"/>
</dbReference>
<dbReference type="InterPro" id="IPR024925">
    <property type="entry name" value="Malonyl_CoA-ACP_transAc"/>
</dbReference>
<reference evidence="7 8" key="1">
    <citation type="submission" date="2019-09" db="EMBL/GenBank/DDBJ databases">
        <title>Genome sequence of Clostridium sp. EA1.</title>
        <authorList>
            <person name="Poehlein A."/>
            <person name="Bengelsdorf F.R."/>
            <person name="Daniel R."/>
        </authorList>
    </citation>
    <scope>NUCLEOTIDE SEQUENCE [LARGE SCALE GENOMIC DNA]</scope>
    <source>
        <strain evidence="7 8">EA1</strain>
    </source>
</reference>
<dbReference type="InterPro" id="IPR014043">
    <property type="entry name" value="Acyl_transferase_dom"/>
</dbReference>
<protein>
    <recommendedName>
        <fullName evidence="4">Malonyl CoA-acyl carrier protein transacylase</fullName>
        <ecNumber evidence="4">2.3.1.39</ecNumber>
    </recommendedName>
</protein>
<gene>
    <name evidence="7" type="primary">fabD</name>
    <name evidence="7" type="ORF">CAFE_21830</name>
</gene>
<dbReference type="GO" id="GO:0006633">
    <property type="term" value="P:fatty acid biosynthetic process"/>
    <property type="evidence" value="ECO:0007669"/>
    <property type="project" value="TreeGrafter"/>
</dbReference>
<accession>A0A6N8I171</accession>
<comment type="caution">
    <text evidence="7">The sequence shown here is derived from an EMBL/GenBank/DDBJ whole genome shotgun (WGS) entry which is preliminary data.</text>
</comment>
<evidence type="ECO:0000256" key="1">
    <source>
        <dbReference type="ARBA" id="ARBA00022679"/>
    </source>
</evidence>
<evidence type="ECO:0000313" key="7">
    <source>
        <dbReference type="EMBL" id="MVB11467.1"/>
    </source>
</evidence>
<dbReference type="GO" id="GO:0005829">
    <property type="term" value="C:cytosol"/>
    <property type="evidence" value="ECO:0007669"/>
    <property type="project" value="TreeGrafter"/>
</dbReference>
<dbReference type="EC" id="2.3.1.39" evidence="4"/>
<dbReference type="Proteomes" id="UP000469440">
    <property type="component" value="Unassembled WGS sequence"/>
</dbReference>
<proteinExistence type="inferred from homology"/>
<dbReference type="AlphaFoldDB" id="A0A6N8I171"/>
<dbReference type="InterPro" id="IPR016035">
    <property type="entry name" value="Acyl_Trfase/lysoPLipase"/>
</dbReference>
<keyword evidence="1 4" id="KW-0808">Transferase</keyword>
<dbReference type="OrthoDB" id="9805460at2"/>
<dbReference type="PANTHER" id="PTHR42681">
    <property type="entry name" value="MALONYL-COA-ACYL CARRIER PROTEIN TRANSACYLASE, MITOCHONDRIAL"/>
    <property type="match status" value="1"/>
</dbReference>
<evidence type="ECO:0000256" key="5">
    <source>
        <dbReference type="PIRSR" id="PIRSR000446-1"/>
    </source>
</evidence>
<feature type="active site" evidence="5">
    <location>
        <position position="194"/>
    </location>
</feature>
<organism evidence="7 8">
    <name type="scientific">Caproicibacter fermentans</name>
    <dbReference type="NCBI Taxonomy" id="2576756"/>
    <lineage>
        <taxon>Bacteria</taxon>
        <taxon>Bacillati</taxon>
        <taxon>Bacillota</taxon>
        <taxon>Clostridia</taxon>
        <taxon>Eubacteriales</taxon>
        <taxon>Acutalibacteraceae</taxon>
        <taxon>Caproicibacter</taxon>
    </lineage>
</organism>
<comment type="catalytic activity">
    <reaction evidence="3 4">
        <text>holo-[ACP] + malonyl-CoA = malonyl-[ACP] + CoA</text>
        <dbReference type="Rhea" id="RHEA:41792"/>
        <dbReference type="Rhea" id="RHEA-COMP:9623"/>
        <dbReference type="Rhea" id="RHEA-COMP:9685"/>
        <dbReference type="ChEBI" id="CHEBI:57287"/>
        <dbReference type="ChEBI" id="CHEBI:57384"/>
        <dbReference type="ChEBI" id="CHEBI:64479"/>
        <dbReference type="ChEBI" id="CHEBI:78449"/>
        <dbReference type="EC" id="2.3.1.39"/>
    </reaction>
</comment>
<evidence type="ECO:0000256" key="3">
    <source>
        <dbReference type="ARBA" id="ARBA00048462"/>
    </source>
</evidence>
<dbReference type="GO" id="GO:0004314">
    <property type="term" value="F:[acyl-carrier-protein] S-malonyltransferase activity"/>
    <property type="evidence" value="ECO:0007669"/>
    <property type="project" value="UniProtKB-EC"/>
</dbReference>
<dbReference type="SUPFAM" id="SSF52151">
    <property type="entry name" value="FabD/lysophospholipase-like"/>
    <property type="match status" value="1"/>
</dbReference>
<name>A0A6N8I171_9FIRM</name>
<dbReference type="Gene3D" id="3.40.366.10">
    <property type="entry name" value="Malonyl-Coenzyme A Acyl Carrier Protein, domain 2"/>
    <property type="match status" value="1"/>
</dbReference>
<dbReference type="Pfam" id="PF00698">
    <property type="entry name" value="Acyl_transf_1"/>
    <property type="match status" value="1"/>
</dbReference>
<dbReference type="InterPro" id="IPR050858">
    <property type="entry name" value="Mal-CoA-ACP_Trans/PKS_FabD"/>
</dbReference>
<dbReference type="PIRSF" id="PIRSF000446">
    <property type="entry name" value="Mct"/>
    <property type="match status" value="1"/>
</dbReference>
<dbReference type="EMBL" id="VWXL01000058">
    <property type="protein sequence ID" value="MVB11467.1"/>
    <property type="molecule type" value="Genomic_DNA"/>
</dbReference>
<dbReference type="InterPro" id="IPR001227">
    <property type="entry name" value="Ac_transferase_dom_sf"/>
</dbReference>
<keyword evidence="2 4" id="KW-0012">Acyltransferase</keyword>
<dbReference type="SMART" id="SM00827">
    <property type="entry name" value="PKS_AT"/>
    <property type="match status" value="1"/>
</dbReference>
<dbReference type="SUPFAM" id="SSF55048">
    <property type="entry name" value="Probable ACP-binding domain of malonyl-CoA ACP transacylase"/>
    <property type="match status" value="1"/>
</dbReference>
<sequence>MGWIAVVFAGQGAQHTGMGKELYDASPAARSVFKMAERIRPGTLRQCFDGTKRELSETVNTQPCVFAVDLACAAALREAGVKANGAAGFSLGEIAGLAFTGILSEEDAFRLVCRRAELMEQCSRNRPGSMAAVLGLENEKAEDVCKKAGVWPVNYNCPGQLVAAGGTDAISVLPGFSAEAGGKAVRLAVSGAFHSPLMSDASEGLAKELAQYTLRTSEIPLYSNVTARPYGTGEAELIARQAKSPVLWQKTIENMISDGFDLFIEAGPGTTLCGLIHRISTKVAAFGVENPDSLEEAVRMISEGKHA</sequence>
<dbReference type="PANTHER" id="PTHR42681:SF1">
    <property type="entry name" value="MALONYL-COA-ACYL CARRIER PROTEIN TRANSACYLASE, MITOCHONDRIAL"/>
    <property type="match status" value="1"/>
</dbReference>
<comment type="similarity">
    <text evidence="4">Belongs to the fabD family.</text>
</comment>
<keyword evidence="8" id="KW-1185">Reference proteome</keyword>
<dbReference type="Gene3D" id="3.30.70.250">
    <property type="entry name" value="Malonyl-CoA ACP transacylase, ACP-binding"/>
    <property type="match status" value="1"/>
</dbReference>
<evidence type="ECO:0000259" key="6">
    <source>
        <dbReference type="SMART" id="SM00827"/>
    </source>
</evidence>
<feature type="domain" description="Malonyl-CoA:ACP transacylase (MAT)" evidence="6">
    <location>
        <begin position="7"/>
        <end position="293"/>
    </location>
</feature>
<evidence type="ECO:0000256" key="2">
    <source>
        <dbReference type="ARBA" id="ARBA00023315"/>
    </source>
</evidence>
<evidence type="ECO:0000313" key="8">
    <source>
        <dbReference type="Proteomes" id="UP000469440"/>
    </source>
</evidence>
<dbReference type="InterPro" id="IPR016036">
    <property type="entry name" value="Malonyl_transacylase_ACP-bd"/>
</dbReference>
<feature type="active site" evidence="5">
    <location>
        <position position="90"/>
    </location>
</feature>
<evidence type="ECO:0000256" key="4">
    <source>
        <dbReference type="PIRNR" id="PIRNR000446"/>
    </source>
</evidence>